<protein>
    <submittedName>
        <fullName evidence="1">Uncharacterized protein</fullName>
    </submittedName>
</protein>
<name>A0AAV6N9S8_9ROSI</name>
<comment type="caution">
    <text evidence="1">The sequence shown here is derived from an EMBL/GenBank/DDBJ whole genome shotgun (WGS) entry which is preliminary data.</text>
</comment>
<feature type="non-terminal residue" evidence="1">
    <location>
        <position position="1"/>
    </location>
</feature>
<organism evidence="1 2">
    <name type="scientific">Cucurbita argyrosperma subsp. sororia</name>
    <dbReference type="NCBI Taxonomy" id="37648"/>
    <lineage>
        <taxon>Eukaryota</taxon>
        <taxon>Viridiplantae</taxon>
        <taxon>Streptophyta</taxon>
        <taxon>Embryophyta</taxon>
        <taxon>Tracheophyta</taxon>
        <taxon>Spermatophyta</taxon>
        <taxon>Magnoliopsida</taxon>
        <taxon>eudicotyledons</taxon>
        <taxon>Gunneridae</taxon>
        <taxon>Pentapetalae</taxon>
        <taxon>rosids</taxon>
        <taxon>fabids</taxon>
        <taxon>Cucurbitales</taxon>
        <taxon>Cucurbitaceae</taxon>
        <taxon>Cucurbiteae</taxon>
        <taxon>Cucurbita</taxon>
    </lineage>
</organism>
<accession>A0AAV6N9S8</accession>
<reference evidence="1 2" key="1">
    <citation type="journal article" date="2021" name="Hortic Res">
        <title>The domestication of Cucurbita argyrosperma as revealed by the genome of its wild relative.</title>
        <authorList>
            <person name="Barrera-Redondo J."/>
            <person name="Sanchez-de la Vega G."/>
            <person name="Aguirre-Liguori J.A."/>
            <person name="Castellanos-Morales G."/>
            <person name="Gutierrez-Guerrero Y.T."/>
            <person name="Aguirre-Dugua X."/>
            <person name="Aguirre-Planter E."/>
            <person name="Tenaillon M.I."/>
            <person name="Lira-Saade R."/>
            <person name="Eguiarte L.E."/>
        </authorList>
    </citation>
    <scope>NUCLEOTIDE SEQUENCE [LARGE SCALE GENOMIC DNA]</scope>
    <source>
        <strain evidence="1">JBR-2021</strain>
    </source>
</reference>
<proteinExistence type="predicted"/>
<sequence length="118" mass="13267">MQRTYFQSRRCVTEQAAPINVLINLIDLRADGPHSHLLTQIMCPTRVDSVSNKFPSVGGPHCNCATVAVPGSYRPQPAVFDFDPIHSRRPRRSSTPSRFPPPSLISFEIANKIYYIKD</sequence>
<dbReference type="EMBL" id="JAGKQH010000007">
    <property type="protein sequence ID" value="KAG6595032.1"/>
    <property type="molecule type" value="Genomic_DNA"/>
</dbReference>
<dbReference type="Proteomes" id="UP000685013">
    <property type="component" value="Chromosome 7"/>
</dbReference>
<evidence type="ECO:0000313" key="2">
    <source>
        <dbReference type="Proteomes" id="UP000685013"/>
    </source>
</evidence>
<keyword evidence="2" id="KW-1185">Reference proteome</keyword>
<evidence type="ECO:0000313" key="1">
    <source>
        <dbReference type="EMBL" id="KAG6595032.1"/>
    </source>
</evidence>
<gene>
    <name evidence="1" type="ORF">SDJN03_11585</name>
</gene>
<dbReference type="AlphaFoldDB" id="A0AAV6N9S8"/>